<gene>
    <name evidence="3" type="ORF">PV08_07399</name>
</gene>
<accession>A0A0D2B7G6</accession>
<evidence type="ECO:0000313" key="3">
    <source>
        <dbReference type="EMBL" id="KIW14615.1"/>
    </source>
</evidence>
<sequence>MAEPIGLASGLLALASFAFQSSIALYQTLHSFQSHPKRVRDLLEELETLSEVLSPLNETIRATADESFSALDLPLLRCGNSCKEFEQEIIKCTSRSAGGRTSFRDWAKLKYMGEDIDGFRRLLAGYKLTITIALTDANLRKTAVTAEALEGYQDLIKTTTADLEAHLASIDEKLEAAFEHAVPESDADAAEKQLIKEEQLSTRRCLQICARLSEHIGQIQLTPRDNASGVADPDTFPEHITSQGLQECKNSLQSTAAKLETYLHDLMDRMISKSRTAGTSTEDFADLTRLREEWKTTRQCMEICSQADHRLKENITTIDNYATGDAIQFMVSTDGNIVHGKNRGLGWRTRQVGGHLNDASLQQLSRDMVSIHKLHIHNSVSTSQSDMLSASDDAVENAGVSDFRERYGQGFKLTSKSTPTVPGTGSGR</sequence>
<name>A0A0D2B7G6_9EURO</name>
<dbReference type="EMBL" id="KN847496">
    <property type="protein sequence ID" value="KIW14615.1"/>
    <property type="molecule type" value="Genomic_DNA"/>
</dbReference>
<dbReference type="RefSeq" id="XP_016234831.1">
    <property type="nucleotide sequence ID" value="XM_016381729.1"/>
</dbReference>
<dbReference type="OrthoDB" id="5068804at2759"/>
<organism evidence="3 4">
    <name type="scientific">Exophiala spinifera</name>
    <dbReference type="NCBI Taxonomy" id="91928"/>
    <lineage>
        <taxon>Eukaryota</taxon>
        <taxon>Fungi</taxon>
        <taxon>Dikarya</taxon>
        <taxon>Ascomycota</taxon>
        <taxon>Pezizomycotina</taxon>
        <taxon>Eurotiomycetes</taxon>
        <taxon>Chaetothyriomycetidae</taxon>
        <taxon>Chaetothyriales</taxon>
        <taxon>Herpotrichiellaceae</taxon>
        <taxon>Exophiala</taxon>
    </lineage>
</organism>
<keyword evidence="1" id="KW-0732">Signal</keyword>
<evidence type="ECO:0000313" key="4">
    <source>
        <dbReference type="Proteomes" id="UP000053328"/>
    </source>
</evidence>
<dbReference type="VEuPathDB" id="FungiDB:PV08_07399"/>
<feature type="signal peptide" evidence="1">
    <location>
        <begin position="1"/>
        <end position="24"/>
    </location>
</feature>
<evidence type="ECO:0000256" key="1">
    <source>
        <dbReference type="SAM" id="SignalP"/>
    </source>
</evidence>
<dbReference type="AlphaFoldDB" id="A0A0D2B7G6"/>
<dbReference type="InterPro" id="IPR031348">
    <property type="entry name" value="PigL_N"/>
</dbReference>
<proteinExistence type="predicted"/>
<evidence type="ECO:0000259" key="2">
    <source>
        <dbReference type="Pfam" id="PF17111"/>
    </source>
</evidence>
<dbReference type="HOGENOM" id="CLU_032923_1_0_1"/>
<reference evidence="3 4" key="1">
    <citation type="submission" date="2015-01" db="EMBL/GenBank/DDBJ databases">
        <title>The Genome Sequence of Exophiala spinifera CBS89968.</title>
        <authorList>
            <consortium name="The Broad Institute Genomics Platform"/>
            <person name="Cuomo C."/>
            <person name="de Hoog S."/>
            <person name="Gorbushina A."/>
            <person name="Stielow B."/>
            <person name="Teixiera M."/>
            <person name="Abouelleil A."/>
            <person name="Chapman S.B."/>
            <person name="Priest M."/>
            <person name="Young S.K."/>
            <person name="Wortman J."/>
            <person name="Nusbaum C."/>
            <person name="Birren B."/>
        </authorList>
    </citation>
    <scope>NUCLEOTIDE SEQUENCE [LARGE SCALE GENOMIC DNA]</scope>
    <source>
        <strain evidence="3 4">CBS 89968</strain>
    </source>
</reference>
<dbReference type="Pfam" id="PF17111">
    <property type="entry name" value="PigL_N"/>
    <property type="match status" value="2"/>
</dbReference>
<dbReference type="GeneID" id="27334482"/>
<feature type="chain" id="PRO_5002238888" description="Azaphilone pigments biosynthesis cluster protein L N-terminal domain-containing protein" evidence="1">
    <location>
        <begin position="25"/>
        <end position="428"/>
    </location>
</feature>
<dbReference type="Proteomes" id="UP000053328">
    <property type="component" value="Unassembled WGS sequence"/>
</dbReference>
<protein>
    <recommendedName>
        <fullName evidence="2">Azaphilone pigments biosynthesis cluster protein L N-terminal domain-containing protein</fullName>
    </recommendedName>
</protein>
<dbReference type="STRING" id="91928.A0A0D2B7G6"/>
<keyword evidence="4" id="KW-1185">Reference proteome</keyword>
<feature type="domain" description="Azaphilone pigments biosynthesis cluster protein L N-terminal" evidence="2">
    <location>
        <begin position="239"/>
        <end position="304"/>
    </location>
</feature>
<feature type="domain" description="Azaphilone pigments biosynthesis cluster protein L N-terminal" evidence="2">
    <location>
        <begin position="2"/>
        <end position="210"/>
    </location>
</feature>